<accession>D2W5H3</accession>
<dbReference type="KEGG" id="ngr:NAEGRDRAFT_54798"/>
<dbReference type="Proteomes" id="UP000006671">
    <property type="component" value="Unassembled WGS sequence"/>
</dbReference>
<feature type="region of interest" description="Disordered" evidence="1">
    <location>
        <begin position="1"/>
        <end position="91"/>
    </location>
</feature>
<dbReference type="GeneID" id="8861804"/>
<sequence length="271" mass="30091">MSTSTRNDRGCPEQIGKSSSRSNYTASIDEMATASKPHSSPHRSSSVPKRSSPFVEQQLSSSSNQRSSGNHRKSSSAKPVTPSPSEDHQLTYEEAVKKLDELSPKSKGILKSIMKTMSPSTINTNQNNNNTKNNIVTSTTTREQTREKQQPNREPSSSRTINNLNEIEKMATVNFANEPQSSSSRGVITGEEKPSLRRTVSSIPEVTKPKRTSSNRVVTLNVGGQIFQTTSKTLRGCESLFSLVFSEKDTVLRDDNGHVFIDRDPKYFRYM</sequence>
<name>D2W5H3_NAEGR</name>
<protein>
    <submittedName>
        <fullName evidence="3">Predicted protein</fullName>
    </submittedName>
</protein>
<feature type="compositionally biased region" description="Low complexity" evidence="1">
    <location>
        <begin position="35"/>
        <end position="68"/>
    </location>
</feature>
<evidence type="ECO:0000313" key="3">
    <source>
        <dbReference type="EMBL" id="EFC35680.1"/>
    </source>
</evidence>
<dbReference type="GO" id="GO:0051260">
    <property type="term" value="P:protein homooligomerization"/>
    <property type="evidence" value="ECO:0007669"/>
    <property type="project" value="InterPro"/>
</dbReference>
<dbReference type="Gene3D" id="3.30.710.10">
    <property type="entry name" value="Potassium Channel Kv1.1, Chain A"/>
    <property type="match status" value="1"/>
</dbReference>
<organism evidence="4">
    <name type="scientific">Naegleria gruberi</name>
    <name type="common">Amoeba</name>
    <dbReference type="NCBI Taxonomy" id="5762"/>
    <lineage>
        <taxon>Eukaryota</taxon>
        <taxon>Discoba</taxon>
        <taxon>Heterolobosea</taxon>
        <taxon>Tetramitia</taxon>
        <taxon>Eutetramitia</taxon>
        <taxon>Vahlkampfiidae</taxon>
        <taxon>Naegleria</taxon>
    </lineage>
</organism>
<dbReference type="OrthoDB" id="2414723at2759"/>
<dbReference type="Pfam" id="PF02214">
    <property type="entry name" value="BTB_2"/>
    <property type="match status" value="1"/>
</dbReference>
<evidence type="ECO:0000256" key="1">
    <source>
        <dbReference type="SAM" id="MobiDB-lite"/>
    </source>
</evidence>
<dbReference type="VEuPathDB" id="AmoebaDB:NAEGRDRAFT_54798"/>
<dbReference type="RefSeq" id="XP_002668424.1">
    <property type="nucleotide sequence ID" value="XM_002668378.1"/>
</dbReference>
<dbReference type="PANTHER" id="PTHR11145:SF8">
    <property type="entry name" value="RE57120P"/>
    <property type="match status" value="1"/>
</dbReference>
<dbReference type="InterPro" id="IPR011333">
    <property type="entry name" value="SKP1/BTB/POZ_sf"/>
</dbReference>
<feature type="region of interest" description="Disordered" evidence="1">
    <location>
        <begin position="119"/>
        <end position="161"/>
    </location>
</feature>
<feature type="compositionally biased region" description="Polar residues" evidence="1">
    <location>
        <begin position="152"/>
        <end position="161"/>
    </location>
</feature>
<dbReference type="InParanoid" id="D2W5H3"/>
<feature type="compositionally biased region" description="Basic and acidic residues" evidence="1">
    <location>
        <begin position="1"/>
        <end position="11"/>
    </location>
</feature>
<dbReference type="CDD" id="cd18316">
    <property type="entry name" value="BTB_POZ_KCTD-like"/>
    <property type="match status" value="1"/>
</dbReference>
<dbReference type="PANTHER" id="PTHR11145">
    <property type="entry name" value="BTB/POZ DOMAIN-CONTAINING ADAPTER FOR CUL3-MEDIATED RHOA DEGRADATION PROTEIN FAMILY MEMBER"/>
    <property type="match status" value="1"/>
</dbReference>
<dbReference type="SUPFAM" id="SSF54695">
    <property type="entry name" value="POZ domain"/>
    <property type="match status" value="1"/>
</dbReference>
<dbReference type="AlphaFoldDB" id="D2W5H3"/>
<dbReference type="InterPro" id="IPR045068">
    <property type="entry name" value="BACURD1-3"/>
</dbReference>
<dbReference type="EMBL" id="GG739070">
    <property type="protein sequence ID" value="EFC35680.1"/>
    <property type="molecule type" value="Genomic_DNA"/>
</dbReference>
<feature type="region of interest" description="Disordered" evidence="1">
    <location>
        <begin position="178"/>
        <end position="199"/>
    </location>
</feature>
<gene>
    <name evidence="3" type="ORF">NAEGRDRAFT_54798</name>
</gene>
<reference evidence="3 4" key="1">
    <citation type="journal article" date="2010" name="Cell">
        <title>The genome of Naegleria gruberi illuminates early eukaryotic versatility.</title>
        <authorList>
            <person name="Fritz-Laylin L.K."/>
            <person name="Prochnik S.E."/>
            <person name="Ginger M.L."/>
            <person name="Dacks J.B."/>
            <person name="Carpenter M.L."/>
            <person name="Field M.C."/>
            <person name="Kuo A."/>
            <person name="Paredez A."/>
            <person name="Chapman J."/>
            <person name="Pham J."/>
            <person name="Shu S."/>
            <person name="Neupane R."/>
            <person name="Cipriano M."/>
            <person name="Mancuso J."/>
            <person name="Tu H."/>
            <person name="Salamov A."/>
            <person name="Lindquist E."/>
            <person name="Shapiro H."/>
            <person name="Lucas S."/>
            <person name="Grigoriev I.V."/>
            <person name="Cande W.Z."/>
            <person name="Fulton C."/>
            <person name="Rokhsar D.S."/>
            <person name="Dawson S.C."/>
        </authorList>
    </citation>
    <scope>NUCLEOTIDE SEQUENCE [LARGE SCALE GENOMIC DNA]</scope>
    <source>
        <strain evidence="3 4">NEG-M</strain>
    </source>
</reference>
<proteinExistence type="predicted"/>
<keyword evidence="4" id="KW-1185">Reference proteome</keyword>
<feature type="compositionally biased region" description="Polar residues" evidence="1">
    <location>
        <begin position="16"/>
        <end position="26"/>
    </location>
</feature>
<feature type="compositionally biased region" description="Low complexity" evidence="1">
    <location>
        <begin position="121"/>
        <end position="142"/>
    </location>
</feature>
<evidence type="ECO:0000259" key="2">
    <source>
        <dbReference type="Pfam" id="PF02214"/>
    </source>
</evidence>
<dbReference type="InterPro" id="IPR003131">
    <property type="entry name" value="T1-type_BTB"/>
</dbReference>
<feature type="domain" description="Potassium channel tetramerisation-type BTB" evidence="2">
    <location>
        <begin position="218"/>
        <end position="270"/>
    </location>
</feature>
<evidence type="ECO:0000313" key="4">
    <source>
        <dbReference type="Proteomes" id="UP000006671"/>
    </source>
</evidence>